<evidence type="ECO:0000256" key="1">
    <source>
        <dbReference type="SAM" id="MobiDB-lite"/>
    </source>
</evidence>
<dbReference type="Proteomes" id="UP000749559">
    <property type="component" value="Unassembled WGS sequence"/>
</dbReference>
<accession>A0A8J1U7E9</accession>
<gene>
    <name evidence="2" type="ORF">OFUS_LOCUS27032</name>
</gene>
<organism evidence="2 3">
    <name type="scientific">Owenia fusiformis</name>
    <name type="common">Polychaete worm</name>
    <dbReference type="NCBI Taxonomy" id="6347"/>
    <lineage>
        <taxon>Eukaryota</taxon>
        <taxon>Metazoa</taxon>
        <taxon>Spiralia</taxon>
        <taxon>Lophotrochozoa</taxon>
        <taxon>Annelida</taxon>
        <taxon>Polychaeta</taxon>
        <taxon>Sedentaria</taxon>
        <taxon>Canalipalpata</taxon>
        <taxon>Sabellida</taxon>
        <taxon>Oweniida</taxon>
        <taxon>Oweniidae</taxon>
        <taxon>Owenia</taxon>
    </lineage>
</organism>
<evidence type="ECO:0000313" key="3">
    <source>
        <dbReference type="Proteomes" id="UP000749559"/>
    </source>
</evidence>
<dbReference type="AlphaFoldDB" id="A0A8J1U7E9"/>
<name>A0A8J1U7E9_OWEFU</name>
<reference evidence="2" key="1">
    <citation type="submission" date="2022-03" db="EMBL/GenBank/DDBJ databases">
        <authorList>
            <person name="Martin C."/>
        </authorList>
    </citation>
    <scope>NUCLEOTIDE SEQUENCE</scope>
</reference>
<protein>
    <submittedName>
        <fullName evidence="2">Uncharacterized protein</fullName>
    </submittedName>
</protein>
<sequence>MGRSYLVLFLPDLSHIQSPVWKPMVPPISQLEPSSENITTQTETSFEEFSSLPFGSPLCSSTPDPIGMYSTPPASPPPNKQILPRAGSAENILEQVKRSDLRGANSASNISETEPVKKQTKAAKPKPKLRLRILSGGKSDGNQTKTAPIHMDAELMRNPYLDTLAPMREEQHVGVSHTHVGVSHTHVEDPGLESKGTLNTTPLTAPIHHESNKFMKNRKNSRPFMSRPSPPSTPSSPGYQSKSGSESESPRKMAPEKRRKSWLSKGRTFSLPVMNPPSIVEPPRVNSPLSMHGSGVGVRHDGSYDGS</sequence>
<feature type="compositionally biased region" description="Polar residues" evidence="1">
    <location>
        <begin position="238"/>
        <end position="247"/>
    </location>
</feature>
<feature type="region of interest" description="Disordered" evidence="1">
    <location>
        <begin position="183"/>
        <end position="307"/>
    </location>
</feature>
<feature type="compositionally biased region" description="Basic and acidic residues" evidence="1">
    <location>
        <begin position="298"/>
        <end position="307"/>
    </location>
</feature>
<feature type="region of interest" description="Disordered" evidence="1">
    <location>
        <begin position="100"/>
        <end position="128"/>
    </location>
</feature>
<evidence type="ECO:0000313" key="2">
    <source>
        <dbReference type="EMBL" id="CAH1803438.1"/>
    </source>
</evidence>
<proteinExistence type="predicted"/>
<feature type="compositionally biased region" description="Basic residues" evidence="1">
    <location>
        <begin position="118"/>
        <end position="128"/>
    </location>
</feature>
<comment type="caution">
    <text evidence="2">The sequence shown here is derived from an EMBL/GenBank/DDBJ whole genome shotgun (WGS) entry which is preliminary data.</text>
</comment>
<keyword evidence="3" id="KW-1185">Reference proteome</keyword>
<dbReference type="EMBL" id="CAIIXF020000817">
    <property type="protein sequence ID" value="CAH1803438.1"/>
    <property type="molecule type" value="Genomic_DNA"/>
</dbReference>